<accession>A0ABP0TM10</accession>
<proteinExistence type="predicted"/>
<keyword evidence="3" id="KW-1185">Reference proteome</keyword>
<evidence type="ECO:0000313" key="2">
    <source>
        <dbReference type="EMBL" id="CAK9199863.1"/>
    </source>
</evidence>
<organism evidence="2 3">
    <name type="scientific">Sphagnum troendelagicum</name>
    <dbReference type="NCBI Taxonomy" id="128251"/>
    <lineage>
        <taxon>Eukaryota</taxon>
        <taxon>Viridiplantae</taxon>
        <taxon>Streptophyta</taxon>
        <taxon>Embryophyta</taxon>
        <taxon>Bryophyta</taxon>
        <taxon>Sphagnophytina</taxon>
        <taxon>Sphagnopsida</taxon>
        <taxon>Sphagnales</taxon>
        <taxon>Sphagnaceae</taxon>
        <taxon>Sphagnum</taxon>
    </lineage>
</organism>
<sequence length="384" mass="41441">MASQQYKYFPRSVSWQVASLLNPGLETQRKSSFRPIATARYGSRTVAPLEDIKPAPVLAASEYSRSGTAAGPPPSPPTTAYRWWHQQFGDNRSKVTLPPQYVSPHDLYNAMPRYSRGVKSQEETQITSLPTASIEALPSPIHDQHSTPKSNSLSSTPHSSHDGHQESAKITPPPSHRSAIVEGPRANGTLLPTTGSPHAVEPHSPSSTSIIRALSSPIPNPKSVADGPSYIPPSSGASQSQEEYMRSGTTSPSRPDTGLSTLSKPATSMLAGAPGSISPKAEREEEDSNPMDSDRVKSTITSSVGDKSPHHEEEVLPPTPPIGRSRRIRKPHRLEPTLEAYNRSSPHTYATTHVWNERRDAPEKGAQDLPRRSSLVSSSGGSSK</sequence>
<name>A0ABP0TM10_9BRYO</name>
<feature type="compositionally biased region" description="Polar residues" evidence="1">
    <location>
        <begin position="235"/>
        <end position="266"/>
    </location>
</feature>
<feature type="compositionally biased region" description="Basic and acidic residues" evidence="1">
    <location>
        <begin position="355"/>
        <end position="371"/>
    </location>
</feature>
<protein>
    <submittedName>
        <fullName evidence="2">Uncharacterized protein</fullName>
    </submittedName>
</protein>
<reference evidence="2" key="1">
    <citation type="submission" date="2024-02" db="EMBL/GenBank/DDBJ databases">
        <authorList>
            <consortium name="ELIXIR-Norway"/>
            <consortium name="Elixir Norway"/>
        </authorList>
    </citation>
    <scope>NUCLEOTIDE SEQUENCE</scope>
</reference>
<dbReference type="EMBL" id="OZ019904">
    <property type="protein sequence ID" value="CAK9199863.1"/>
    <property type="molecule type" value="Genomic_DNA"/>
</dbReference>
<feature type="compositionally biased region" description="Low complexity" evidence="1">
    <location>
        <begin position="373"/>
        <end position="384"/>
    </location>
</feature>
<feature type="region of interest" description="Disordered" evidence="1">
    <location>
        <begin position="138"/>
        <end position="384"/>
    </location>
</feature>
<evidence type="ECO:0000313" key="3">
    <source>
        <dbReference type="Proteomes" id="UP001497512"/>
    </source>
</evidence>
<dbReference type="Proteomes" id="UP001497512">
    <property type="component" value="Chromosome 12"/>
</dbReference>
<evidence type="ECO:0000256" key="1">
    <source>
        <dbReference type="SAM" id="MobiDB-lite"/>
    </source>
</evidence>
<gene>
    <name evidence="2" type="ORF">CSSPTR1EN2_LOCUS5149</name>
</gene>
<feature type="compositionally biased region" description="Polar residues" evidence="1">
    <location>
        <begin position="342"/>
        <end position="354"/>
    </location>
</feature>